<dbReference type="AlphaFoldDB" id="A0A0G0Z3N5"/>
<dbReference type="PANTHER" id="PTHR35561">
    <property type="entry name" value="RNA 2',3'-CYCLIC PHOSPHODIESTERASE"/>
    <property type="match status" value="1"/>
</dbReference>
<dbReference type="Proteomes" id="UP000034544">
    <property type="component" value="Unassembled WGS sequence"/>
</dbReference>
<proteinExistence type="predicted"/>
<dbReference type="InterPro" id="IPR004175">
    <property type="entry name" value="RNA_CPDase"/>
</dbReference>
<dbReference type="SUPFAM" id="SSF55144">
    <property type="entry name" value="LigT-like"/>
    <property type="match status" value="1"/>
</dbReference>
<comment type="caution">
    <text evidence="2">The sequence shown here is derived from an EMBL/GenBank/DDBJ whole genome shotgun (WGS) entry which is preliminary data.</text>
</comment>
<keyword evidence="1" id="KW-0378">Hydrolase</keyword>
<evidence type="ECO:0000256" key="1">
    <source>
        <dbReference type="ARBA" id="ARBA00022801"/>
    </source>
</evidence>
<dbReference type="GO" id="GO:0004113">
    <property type="term" value="F:2',3'-cyclic-nucleotide 3'-phosphodiesterase activity"/>
    <property type="evidence" value="ECO:0007669"/>
    <property type="project" value="InterPro"/>
</dbReference>
<dbReference type="InterPro" id="IPR009097">
    <property type="entry name" value="Cyclic_Pdiesterase"/>
</dbReference>
<organism evidence="2 3">
    <name type="scientific">candidate division WWE3 bacterium GW2011_GWE1_41_27</name>
    <dbReference type="NCBI Taxonomy" id="1619131"/>
    <lineage>
        <taxon>Bacteria</taxon>
        <taxon>Katanobacteria</taxon>
    </lineage>
</organism>
<name>A0A0G0Z3N5_UNCKA</name>
<gene>
    <name evidence="2" type="ORF">UU59_C0005G0003</name>
</gene>
<evidence type="ECO:0000313" key="2">
    <source>
        <dbReference type="EMBL" id="KKS07548.1"/>
    </source>
</evidence>
<evidence type="ECO:0000313" key="3">
    <source>
        <dbReference type="Proteomes" id="UP000034544"/>
    </source>
</evidence>
<dbReference type="Gene3D" id="3.90.1140.10">
    <property type="entry name" value="Cyclic phosphodiesterase"/>
    <property type="match status" value="1"/>
</dbReference>
<reference evidence="2 3" key="1">
    <citation type="journal article" date="2015" name="Nature">
        <title>rRNA introns, odd ribosomes, and small enigmatic genomes across a large radiation of phyla.</title>
        <authorList>
            <person name="Brown C.T."/>
            <person name="Hug L.A."/>
            <person name="Thomas B.C."/>
            <person name="Sharon I."/>
            <person name="Castelle C.J."/>
            <person name="Singh A."/>
            <person name="Wilkins M.J."/>
            <person name="Williams K.H."/>
            <person name="Banfield J.F."/>
        </authorList>
    </citation>
    <scope>NUCLEOTIDE SEQUENCE [LARGE SCALE GENOMIC DNA]</scope>
</reference>
<sequence length="168" mass="19575">MPRRIFIGIKPDDYIIKNVQSMQEQLAFLPVHWVPLQNLHVTLLPPWKPGNYEKDLETFNSLKTAQPSKPLTFTSVTFFKPKNILWAVGRKSEFLTPLIKNLRTAFNRPEDERKYLMHMTLAKHVAPELHIPEVEVRWQFTAAALILFESVQTKENTEYKTLSTISLT</sequence>
<dbReference type="EMBL" id="LCBF01000005">
    <property type="protein sequence ID" value="KKS07548.1"/>
    <property type="molecule type" value="Genomic_DNA"/>
</dbReference>
<dbReference type="Pfam" id="PF13563">
    <property type="entry name" value="2_5_RNA_ligase2"/>
    <property type="match status" value="1"/>
</dbReference>
<accession>A0A0G0Z3N5</accession>
<dbReference type="GO" id="GO:0008664">
    <property type="term" value="F:RNA 2',3'-cyclic 3'-phosphodiesterase activity"/>
    <property type="evidence" value="ECO:0007669"/>
    <property type="project" value="InterPro"/>
</dbReference>
<protein>
    <submittedName>
        <fullName evidence="2">Uncharacterized protein</fullName>
    </submittedName>
</protein>
<dbReference type="PANTHER" id="PTHR35561:SF1">
    <property type="entry name" value="RNA 2',3'-CYCLIC PHOSPHODIESTERASE"/>
    <property type="match status" value="1"/>
</dbReference>